<reference evidence="2" key="2">
    <citation type="submission" date="2023-03" db="EMBL/GenBank/DDBJ databases">
        <authorList>
            <person name="Inwood S.N."/>
            <person name="Skelly J.G."/>
            <person name="Guhlin J."/>
            <person name="Harrop T.W.R."/>
            <person name="Goldson S.G."/>
            <person name="Dearden P.K."/>
        </authorList>
    </citation>
    <scope>NUCLEOTIDE SEQUENCE</scope>
    <source>
        <strain evidence="2">Irish</strain>
        <tissue evidence="2">Whole body</tissue>
    </source>
</reference>
<dbReference type="InterPro" id="IPR049012">
    <property type="entry name" value="Mutator_transp_dom"/>
</dbReference>
<dbReference type="Pfam" id="PF20700">
    <property type="entry name" value="Mutator"/>
    <property type="match status" value="2"/>
</dbReference>
<protein>
    <recommendedName>
        <fullName evidence="1">Mutator-like transposase domain-containing protein</fullName>
    </recommendedName>
</protein>
<keyword evidence="3" id="KW-1185">Reference proteome</keyword>
<sequence>MDTALLGRSMWCRGCKISLSFSNVEKETQRGLTSIFNIRSSKCSSIIEVASSETMQTGSGYTLFAVNCEAAAGCINSGIGHEQLKVMLSAMNLPIIHHNTINRAEAQIGPAFKESAKASCIKAIAEGRNLTLAAQRDVIIDCEMEPAYANSDAKVGIISEYDFGWDKRGSGFSHSTVKVAVSSACCMCDHGHVQEDHDCRKNHQGSAKSMEPASTVNLLVNSTIFKEGKVRVDVLVGDEDASTICHVQQAANHNVEKWIDTNHTVKKFSNKLVHSCKEA</sequence>
<reference evidence="2" key="1">
    <citation type="journal article" date="2023" name="bioRxiv">
        <title>Scaffold-level genome assemblies of two parasitoid biocontrol wasps reveal the parthenogenesis mechanism and an associated novel virus.</title>
        <authorList>
            <person name="Inwood S."/>
            <person name="Skelly J."/>
            <person name="Guhlin J."/>
            <person name="Harrop T."/>
            <person name="Goldson S."/>
            <person name="Dearden P."/>
        </authorList>
    </citation>
    <scope>NUCLEOTIDE SEQUENCE</scope>
    <source>
        <strain evidence="2">Irish</strain>
        <tissue evidence="2">Whole body</tissue>
    </source>
</reference>
<feature type="domain" description="Mutator-like transposase" evidence="1">
    <location>
        <begin position="184"/>
        <end position="273"/>
    </location>
</feature>
<proteinExistence type="predicted"/>
<accession>A0AA39C9Y0</accession>
<evidence type="ECO:0000313" key="3">
    <source>
        <dbReference type="Proteomes" id="UP001168990"/>
    </source>
</evidence>
<feature type="domain" description="Mutator-like transposase" evidence="1">
    <location>
        <begin position="17"/>
        <end position="181"/>
    </location>
</feature>
<name>A0AA39C9Y0_9HYME</name>
<evidence type="ECO:0000259" key="1">
    <source>
        <dbReference type="Pfam" id="PF20700"/>
    </source>
</evidence>
<comment type="caution">
    <text evidence="2">The sequence shown here is derived from an EMBL/GenBank/DDBJ whole genome shotgun (WGS) entry which is preliminary data.</text>
</comment>
<evidence type="ECO:0000313" key="2">
    <source>
        <dbReference type="EMBL" id="KAK0160294.1"/>
    </source>
</evidence>
<gene>
    <name evidence="2" type="ORF">PV328_007722</name>
</gene>
<dbReference type="AlphaFoldDB" id="A0AA39C9Y0"/>
<dbReference type="Proteomes" id="UP001168990">
    <property type="component" value="Unassembled WGS sequence"/>
</dbReference>
<dbReference type="EMBL" id="JAQQBS010001423">
    <property type="protein sequence ID" value="KAK0160294.1"/>
    <property type="molecule type" value="Genomic_DNA"/>
</dbReference>
<organism evidence="2 3">
    <name type="scientific">Microctonus aethiopoides</name>
    <dbReference type="NCBI Taxonomy" id="144406"/>
    <lineage>
        <taxon>Eukaryota</taxon>
        <taxon>Metazoa</taxon>
        <taxon>Ecdysozoa</taxon>
        <taxon>Arthropoda</taxon>
        <taxon>Hexapoda</taxon>
        <taxon>Insecta</taxon>
        <taxon>Pterygota</taxon>
        <taxon>Neoptera</taxon>
        <taxon>Endopterygota</taxon>
        <taxon>Hymenoptera</taxon>
        <taxon>Apocrita</taxon>
        <taxon>Ichneumonoidea</taxon>
        <taxon>Braconidae</taxon>
        <taxon>Euphorinae</taxon>
        <taxon>Microctonus</taxon>
    </lineage>
</organism>